<feature type="region of interest" description="Disordered" evidence="1">
    <location>
        <begin position="71"/>
        <end position="94"/>
    </location>
</feature>
<reference evidence="2 3" key="1">
    <citation type="submission" date="2024-10" db="EMBL/GenBank/DDBJ databases">
        <title>Updated reference genomes for cyclostephanoid diatoms.</title>
        <authorList>
            <person name="Roberts W.R."/>
            <person name="Alverson A.J."/>
        </authorList>
    </citation>
    <scope>NUCLEOTIDE SEQUENCE [LARGE SCALE GENOMIC DNA]</scope>
    <source>
        <strain evidence="2 3">AJA276-08</strain>
    </source>
</reference>
<keyword evidence="3" id="KW-1185">Reference proteome</keyword>
<protein>
    <submittedName>
        <fullName evidence="2">Uncharacterized protein</fullName>
    </submittedName>
</protein>
<evidence type="ECO:0000313" key="2">
    <source>
        <dbReference type="EMBL" id="KAL3794359.1"/>
    </source>
</evidence>
<organism evidence="2 3">
    <name type="scientific">Stephanodiscus triporus</name>
    <dbReference type="NCBI Taxonomy" id="2934178"/>
    <lineage>
        <taxon>Eukaryota</taxon>
        <taxon>Sar</taxon>
        <taxon>Stramenopiles</taxon>
        <taxon>Ochrophyta</taxon>
        <taxon>Bacillariophyta</taxon>
        <taxon>Coscinodiscophyceae</taxon>
        <taxon>Thalassiosirophycidae</taxon>
        <taxon>Stephanodiscales</taxon>
        <taxon>Stephanodiscaceae</taxon>
        <taxon>Stephanodiscus</taxon>
    </lineage>
</organism>
<name>A0ABD3Q337_9STRA</name>
<evidence type="ECO:0000313" key="3">
    <source>
        <dbReference type="Proteomes" id="UP001530315"/>
    </source>
</evidence>
<accession>A0ABD3Q337</accession>
<gene>
    <name evidence="2" type="ORF">ACHAW5_003937</name>
</gene>
<dbReference type="GO" id="GO:0005643">
    <property type="term" value="C:nuclear pore"/>
    <property type="evidence" value="ECO:0007669"/>
    <property type="project" value="UniProtKB-ARBA"/>
</dbReference>
<proteinExistence type="predicted"/>
<dbReference type="PANTHER" id="PTHR21286:SF0">
    <property type="entry name" value="NUCLEAR PORE COMPLEX PROTEIN NUP160"/>
    <property type="match status" value="1"/>
</dbReference>
<sequence length="1889" mass="202426">MTTMTPDSTLLMREIPFVRHHPLLPPFSLSSSEGEGVVPGEVRRRRGPIVVVVAAAAAAVAEDRATTAGAIGVELTESPATTSSAGRDGDDDDYDGRAARGMTSVHHSKSDGRLIFTSGVSGRWGVVRVIVRDAGGGVNGEGGGGGGDARHGGEDAPASLEVDMSSLMEYVVGGSAPFDRPIGTAVFVTSRRSPPLSSSVEEGVDAHGANAPSPAADADAGRSLLHLRMVDSYGAVLSLALSYPNMRPVPGGSFLLPLSPPREGGGGRRLRPHPGSSVECNQACFPTPSTVVFALNPHLYCVDLGDGSGVVATTTRVWTNLYNLTSDPITDNRPGEAVDDARGALSSSSSSSSSAATPAPKRLRESLGSILTMATYKLMGIPDYDPDAECEYADDDDDGGGGGRTTAIGGGGAIPPIAALTGMTSSDDRVARVATLHSDGSLRVWTAEPSRRESREGQLRVPSVQRIAVFLGSNGWTAAAGREMRYSDPPIPNPSTWDPCRNALTLRGKAAFDSMSGTCDYEIALYVQCYSCSRNREESSGSVYIFQGAVVGAYGGAENETRVLPSGDTAKMQALALPKGTASVVDISWSSDSDLMVLLRQRTIGSDGVSQAYYDIRDEMEGGRLILALYPLVGSSIIRLKRSSPIRVTMEASFYSSQPLLPSNMTLPYLEFNQFGNTNSSVEEELDRYMCHINNESSKISDELKELETDAGLSVASTSATNTSAVSNSKARAQVDRAGLLAILQPFGRNRPSALAVYRAMSSLNLLDDDVSSDGIRPLVILSAMRKWNKRSVLQSSTKFFSSSSALVSVNNMDIETSGRNPPIASSSISIYQAFASAARTSAARDARMNEIIDVDGESKSVKSAANDVEEARESHRMKWIRLLSEIRWEEARLDEVLCLTMSANNNFLFRGSMISLVTLDCDAAAASTPATEALSGQDKEIMAGLDELAIDLFTCITCNPDLRQLLSMVESILYDGASKASSFVYGWADKGLDKLLPHLEALGGSAMMRLPITDSQIQLLSELSQLSLNAAETWLMPNLSVSSPVCAHLAMSNAFSADNSNQQHSCESDTLSPATALVSARIESIRRLSLSRLLLVFGSPQKNPLTIQHGALRSTLFCTALTWSINQVSSTDKNLTILEQDLSKKIHSGFGLSGLTAALELSDNFVSNLFGDIFGGTLILENFEPRVALRLIAPLVEFRSPLVSSKVGQKMREVAADGLLVEAVAFAKFAESSEYDTSLVSLLWRLASKSLLHTATTMDPSNVVSNLMDRIGRLERHLDSMGGYNTALPLCCRVILEAIHDVTSAISSLDMSVEMTAAVPALWDTAFQTSMRGRLWDDALQSCITNPSAARKRDNFKRLILGMIDVGALGKIIDMSLTVVGLELSVSMRMGPQEGDTGGTDTGVDLFDLAAGIIEEAAVEQAIFSLFSEVGTSDDHVLKDRPNYWGCLYALHASRGHWRQASNAMDMFGKATADSVSSSKSNPHQPMVLSKAASRKVMDDACLSSQACVHAISLIDKPSHRYLLPGYINIPTESRLLTEEDLERRAARALALRLFHMDEYSPDSIGTILETASRDTIDSLARFGYYDQAISVALGVSSKRKGLPGGVDLFDDALKYILCTYLVPAATMSNATKVGDCGLESLQSRSKIAQIRASSSACALGSAGNTPLSQLRVTSVTVNAKSWASNCQSENALQSAMAMNLLQQYTTVHSKRCRGLGLNVAKSLLAVGDGVSELPPWLKELCIFGVLGDEESKGGLFAQAAGKGSAGIPDPAGLMRLYIKHHQYGEACDVVTSLLSKQRTFHSTVTSSSRLPEKGSIDYVPYDLIDMLWNMIESIITSNSSTPSEDVRAQIQLLLRRRKCMEQALETHFESLRTSEEGLISARRLSRA</sequence>
<feature type="compositionally biased region" description="Gly residues" evidence="1">
    <location>
        <begin position="135"/>
        <end position="147"/>
    </location>
</feature>
<dbReference type="EMBL" id="JALLAZ020000475">
    <property type="protein sequence ID" value="KAL3794359.1"/>
    <property type="molecule type" value="Genomic_DNA"/>
</dbReference>
<dbReference type="PANTHER" id="PTHR21286">
    <property type="entry name" value="NUCLEAR PORE COMPLEX PROTEIN NUP160"/>
    <property type="match status" value="1"/>
</dbReference>
<feature type="region of interest" description="Disordered" evidence="1">
    <location>
        <begin position="135"/>
        <end position="154"/>
    </location>
</feature>
<dbReference type="Proteomes" id="UP001530315">
    <property type="component" value="Unassembled WGS sequence"/>
</dbReference>
<dbReference type="InterPro" id="IPR021717">
    <property type="entry name" value="Nucleoporin_Nup160"/>
</dbReference>
<feature type="compositionally biased region" description="Low complexity" evidence="1">
    <location>
        <begin position="206"/>
        <end position="217"/>
    </location>
</feature>
<feature type="region of interest" description="Disordered" evidence="1">
    <location>
        <begin position="325"/>
        <end position="361"/>
    </location>
</feature>
<evidence type="ECO:0000256" key="1">
    <source>
        <dbReference type="SAM" id="MobiDB-lite"/>
    </source>
</evidence>
<feature type="compositionally biased region" description="Polar residues" evidence="1">
    <location>
        <begin position="191"/>
        <end position="200"/>
    </location>
</feature>
<feature type="region of interest" description="Disordered" evidence="1">
    <location>
        <begin position="191"/>
        <end position="217"/>
    </location>
</feature>
<comment type="caution">
    <text evidence="2">The sequence shown here is derived from an EMBL/GenBank/DDBJ whole genome shotgun (WGS) entry which is preliminary data.</text>
</comment>
<dbReference type="GO" id="GO:0006913">
    <property type="term" value="P:nucleocytoplasmic transport"/>
    <property type="evidence" value="ECO:0007669"/>
    <property type="project" value="UniProtKB-ARBA"/>
</dbReference>
<feature type="compositionally biased region" description="Basic and acidic residues" evidence="1">
    <location>
        <begin position="333"/>
        <end position="342"/>
    </location>
</feature>